<feature type="transmembrane region" description="Helical" evidence="6">
    <location>
        <begin position="784"/>
        <end position="803"/>
    </location>
</feature>
<feature type="transmembrane region" description="Helical" evidence="6">
    <location>
        <begin position="53"/>
        <end position="75"/>
    </location>
</feature>
<evidence type="ECO:0000256" key="3">
    <source>
        <dbReference type="ARBA" id="ARBA00022989"/>
    </source>
</evidence>
<dbReference type="InterPro" id="IPR005828">
    <property type="entry name" value="MFS_sugar_transport-like"/>
</dbReference>
<dbReference type="InterPro" id="IPR036259">
    <property type="entry name" value="MFS_trans_sf"/>
</dbReference>
<dbReference type="InterPro" id="IPR005829">
    <property type="entry name" value="Sugar_transporter_CS"/>
</dbReference>
<accession>A0A3M7L4A1</accession>
<name>A0A3M7L4A1_AUXPR</name>
<feature type="domain" description="Major facilitator superfamily (MFS) profile" evidence="7">
    <location>
        <begin position="737"/>
        <end position="1167"/>
    </location>
</feature>
<feature type="transmembrane region" description="Helical" evidence="6">
    <location>
        <begin position="467"/>
        <end position="489"/>
    </location>
</feature>
<evidence type="ECO:0000256" key="6">
    <source>
        <dbReference type="SAM" id="Phobius"/>
    </source>
</evidence>
<feature type="transmembrane region" description="Helical" evidence="6">
    <location>
        <begin position="837"/>
        <end position="859"/>
    </location>
</feature>
<feature type="transmembrane region" description="Helical" evidence="6">
    <location>
        <begin position="375"/>
        <end position="394"/>
    </location>
</feature>
<feature type="transmembrane region" description="Helical" evidence="6">
    <location>
        <begin position="132"/>
        <end position="153"/>
    </location>
</feature>
<organism evidence="8 9">
    <name type="scientific">Auxenochlorella protothecoides</name>
    <name type="common">Green microalga</name>
    <name type="synonym">Chlorella protothecoides</name>
    <dbReference type="NCBI Taxonomy" id="3075"/>
    <lineage>
        <taxon>Eukaryota</taxon>
        <taxon>Viridiplantae</taxon>
        <taxon>Chlorophyta</taxon>
        <taxon>core chlorophytes</taxon>
        <taxon>Trebouxiophyceae</taxon>
        <taxon>Chlorellales</taxon>
        <taxon>Chlorellaceae</taxon>
        <taxon>Auxenochlorella</taxon>
    </lineage>
</organism>
<dbReference type="Pfam" id="PF00083">
    <property type="entry name" value="Sugar_tr"/>
    <property type="match status" value="2"/>
</dbReference>
<keyword evidence="2 6" id="KW-0812">Transmembrane</keyword>
<comment type="subcellular location">
    <subcellularLocation>
        <location evidence="1">Membrane</location>
        <topology evidence="1">Multi-pass membrane protein</topology>
    </subcellularLocation>
</comment>
<keyword evidence="3 6" id="KW-1133">Transmembrane helix</keyword>
<evidence type="ECO:0000256" key="1">
    <source>
        <dbReference type="ARBA" id="ARBA00004141"/>
    </source>
</evidence>
<evidence type="ECO:0000259" key="7">
    <source>
        <dbReference type="PROSITE" id="PS50850"/>
    </source>
</evidence>
<feature type="region of interest" description="Disordered" evidence="5">
    <location>
        <begin position="559"/>
        <end position="598"/>
    </location>
</feature>
<keyword evidence="4 6" id="KW-0472">Membrane</keyword>
<feature type="transmembrane region" description="Helical" evidence="6">
    <location>
        <begin position="159"/>
        <end position="181"/>
    </location>
</feature>
<evidence type="ECO:0000256" key="4">
    <source>
        <dbReference type="ARBA" id="ARBA00023136"/>
    </source>
</evidence>
<dbReference type="PROSITE" id="PS00216">
    <property type="entry name" value="SUGAR_TRANSPORT_1"/>
    <property type="match status" value="2"/>
</dbReference>
<feature type="transmembrane region" description="Helical" evidence="6">
    <location>
        <begin position="248"/>
        <end position="264"/>
    </location>
</feature>
<dbReference type="PROSITE" id="PS50850">
    <property type="entry name" value="MFS"/>
    <property type="match status" value="2"/>
</dbReference>
<feature type="transmembrane region" description="Helical" evidence="6">
    <location>
        <begin position="438"/>
        <end position="461"/>
    </location>
</feature>
<dbReference type="AlphaFoldDB" id="A0A3M7L4A1"/>
<dbReference type="InterPro" id="IPR020846">
    <property type="entry name" value="MFS_dom"/>
</dbReference>
<dbReference type="InterPro" id="IPR011701">
    <property type="entry name" value="MFS"/>
</dbReference>
<reference evidence="9" key="1">
    <citation type="journal article" date="2018" name="Algal Res.">
        <title>Characterization of plant carbon substrate utilization by Auxenochlorella protothecoides.</title>
        <authorList>
            <person name="Vogler B.W."/>
            <person name="Starkenburg S.R."/>
            <person name="Sudasinghe N."/>
            <person name="Schambach J.Y."/>
            <person name="Rollin J.A."/>
            <person name="Pattathil S."/>
            <person name="Barry A.N."/>
        </authorList>
    </citation>
    <scope>NUCLEOTIDE SEQUENCE [LARGE SCALE GENOMIC DNA]</scope>
    <source>
        <strain evidence="9">UTEX 25</strain>
    </source>
</reference>
<dbReference type="Pfam" id="PF07690">
    <property type="entry name" value="MFS_1"/>
    <property type="match status" value="1"/>
</dbReference>
<feature type="transmembrane region" description="Helical" evidence="6">
    <location>
        <begin position="1053"/>
        <end position="1072"/>
    </location>
</feature>
<feature type="transmembrane region" description="Helical" evidence="6">
    <location>
        <begin position="300"/>
        <end position="319"/>
    </location>
</feature>
<proteinExistence type="predicted"/>
<dbReference type="GO" id="GO:0016020">
    <property type="term" value="C:membrane"/>
    <property type="evidence" value="ECO:0007669"/>
    <property type="project" value="UniProtKB-SubCell"/>
</dbReference>
<feature type="transmembrane region" description="Helical" evidence="6">
    <location>
        <begin position="731"/>
        <end position="753"/>
    </location>
</feature>
<dbReference type="Gene3D" id="1.20.1250.20">
    <property type="entry name" value="MFS general substrate transporter like domains"/>
    <property type="match status" value="2"/>
</dbReference>
<feature type="transmembrane region" description="Helical" evidence="6">
    <location>
        <begin position="880"/>
        <end position="904"/>
    </location>
</feature>
<dbReference type="GO" id="GO:0022857">
    <property type="term" value="F:transmembrane transporter activity"/>
    <property type="evidence" value="ECO:0007669"/>
    <property type="project" value="InterPro"/>
</dbReference>
<feature type="region of interest" description="Disordered" evidence="5">
    <location>
        <begin position="663"/>
        <end position="694"/>
    </location>
</feature>
<feature type="transmembrane region" description="Helical" evidence="6">
    <location>
        <begin position="339"/>
        <end position="363"/>
    </location>
</feature>
<dbReference type="SUPFAM" id="SSF103473">
    <property type="entry name" value="MFS general substrate transporter"/>
    <property type="match status" value="2"/>
</dbReference>
<feature type="transmembrane region" description="Helical" evidence="6">
    <location>
        <begin position="1116"/>
        <end position="1139"/>
    </location>
</feature>
<feature type="transmembrane region" description="Helical" evidence="6">
    <location>
        <begin position="1145"/>
        <end position="1163"/>
    </location>
</feature>
<protein>
    <recommendedName>
        <fullName evidence="7">Major facilitator superfamily (MFS) profile domain-containing protein</fullName>
    </recommendedName>
</protein>
<feature type="transmembrane region" description="Helical" evidence="6">
    <location>
        <begin position="974"/>
        <end position="992"/>
    </location>
</feature>
<feature type="transmembrane region" description="Helical" evidence="6">
    <location>
        <begin position="1022"/>
        <end position="1041"/>
    </location>
</feature>
<feature type="compositionally biased region" description="Basic and acidic residues" evidence="5">
    <location>
        <begin position="685"/>
        <end position="694"/>
    </location>
</feature>
<dbReference type="PANTHER" id="PTHR24064">
    <property type="entry name" value="SOLUTE CARRIER FAMILY 22 MEMBER"/>
    <property type="match status" value="1"/>
</dbReference>
<evidence type="ECO:0000256" key="5">
    <source>
        <dbReference type="SAM" id="MobiDB-lite"/>
    </source>
</evidence>
<feature type="transmembrane region" description="Helical" evidence="6">
    <location>
        <begin position="106"/>
        <end position="125"/>
    </location>
</feature>
<feature type="transmembrane region" description="Helical" evidence="6">
    <location>
        <begin position="202"/>
        <end position="228"/>
    </location>
</feature>
<dbReference type="Proteomes" id="UP000279271">
    <property type="component" value="Unassembled WGS sequence"/>
</dbReference>
<evidence type="ECO:0000313" key="8">
    <source>
        <dbReference type="EMBL" id="RMZ57563.1"/>
    </source>
</evidence>
<sequence length="1222" mass="136033">MVPPNPEPVPCTGTGRDTAAPVPVATLTSQDLAEATEDAAHEEGRSDNVCKRFLRWVLSFAVPGLGMYSEAYFVFAIGNLKPIFKALYPECWVTFQTCSPNLSDSINYSQISGIIAGQLIIGFLADRLGRRAGSILTASIMLLFGILITASSGSNSGNLFIMFTVVQALFGVGLGGEFPVASASANERAEQTKHLQNKRGETVVLVFSMQGWGNLFNTMIILACMAGFGQYAPPYSPYALEVTWRLSYALGLPPLLFIFYYRVFRLRESTVWRQKRESLKLMGRDAQWTPRKTRLLLRHYWHRLVGTSLSWFVWDFAYYGNKLFQSTFIEVIHPGAGLLAVLEWTLLNSGVALVGLYCAAFTIDKTWMGRKRMQAMGFWWMCVLFLACAGAYHKLLEPANLPVFQFLYYFSSFWGQFGPNATTWLLPAETIPTEARSMCHGIAAAVGKVGALLAGVVFSLVDDRSKFWISGVCSAAGVLLTFLLVPNLTGLDLKEGDKRWLAIVDGKADEYTGPAIAAKHLSLLERTVYRHQARMGNMTLQSEQPLDITPDLASITAKPRTERTDSATAPHPVDSSNGAPPLLSIPDNPAPSPESDPGLKEALQRLRTRINLTAEKEVRAEHEALYKHLMEADLQVLPAWSADTIPYERHVKCKARHIRSHLERGGGKRQRPHKVFAMNNGDSDGSPKGHESAGIEEGKVKVYTNATQNLADAEEDTAYENVRHGNVVRRFIYWVLSFTIPGLGMFSEAYFVFSVGNLKPIFKVLYPDCWVTFQTCSSNLSDSINYSQVSGIIAGQLFIGFFADRIGRKYGSILTASIMLLFGILITASSGSNSGNLFIMFTVVQALFGVGVGGEYPVASTSANERAEQTKHLQNRRGETVVCVFSMQGWGNWFNTMIILAIMAGFNQRGAPYDDYALEVTWRLSYALGLLPLLFIFYWRVFQLRESAVWRQKRESLRSMGKGTRFGARKMRLLLFYYWHRIAGTSLSWFVWDFAFYGNKLFQSTFIKVINPKAGLLEVLEWTLLNSSVALVGYYFAAFTIDKTWMGRKRMQVMGFAWVGVLFLICAGAYHKLLEPSNIQVFQFLYYFSSFWGQFGPNATTWLLPAETIPTEARSMCHGFAAAVGKAGALVAGVVFGLVDDRVKFWISGVCGAVGVVLTLLVIPDLTGLDLKEGDKRWLAIVDGNHDEYTGPAINPRHLSAMEKFIYRFQNNYVAGSEEESK</sequence>
<gene>
    <name evidence="8" type="ORF">APUTEX25_001763</name>
</gene>
<evidence type="ECO:0000313" key="9">
    <source>
        <dbReference type="Proteomes" id="UP000279271"/>
    </source>
</evidence>
<dbReference type="EMBL" id="QOKY01000126">
    <property type="protein sequence ID" value="RMZ57563.1"/>
    <property type="molecule type" value="Genomic_DNA"/>
</dbReference>
<feature type="transmembrane region" description="Helical" evidence="6">
    <location>
        <begin position="406"/>
        <end position="426"/>
    </location>
</feature>
<comment type="caution">
    <text evidence="8">The sequence shown here is derived from an EMBL/GenBank/DDBJ whole genome shotgun (WGS) entry which is preliminary data.</text>
</comment>
<evidence type="ECO:0000256" key="2">
    <source>
        <dbReference type="ARBA" id="ARBA00022692"/>
    </source>
</evidence>
<feature type="transmembrane region" description="Helical" evidence="6">
    <location>
        <begin position="810"/>
        <end position="831"/>
    </location>
</feature>
<feature type="transmembrane region" description="Helical" evidence="6">
    <location>
        <begin position="924"/>
        <end position="942"/>
    </location>
</feature>
<feature type="domain" description="Major facilitator superfamily (MFS) profile" evidence="7">
    <location>
        <begin position="59"/>
        <end position="489"/>
    </location>
</feature>